<dbReference type="Gramene" id="OB0074G10010.1">
    <property type="protein sequence ID" value="OB0074G10010.1"/>
    <property type="gene ID" value="OB0074G10010"/>
</dbReference>
<evidence type="ECO:0000313" key="2">
    <source>
        <dbReference type="Proteomes" id="UP000006038"/>
    </source>
</evidence>
<reference evidence="1" key="1">
    <citation type="submission" date="2015-06" db="UniProtKB">
        <authorList>
            <consortium name="EnsemblPlants"/>
        </authorList>
    </citation>
    <scope>IDENTIFICATION</scope>
</reference>
<organism evidence="1">
    <name type="scientific">Oryza brachyantha</name>
    <name type="common">malo sina</name>
    <dbReference type="NCBI Taxonomy" id="4533"/>
    <lineage>
        <taxon>Eukaryota</taxon>
        <taxon>Viridiplantae</taxon>
        <taxon>Streptophyta</taxon>
        <taxon>Embryophyta</taxon>
        <taxon>Tracheophyta</taxon>
        <taxon>Spermatophyta</taxon>
        <taxon>Magnoliopsida</taxon>
        <taxon>Liliopsida</taxon>
        <taxon>Poales</taxon>
        <taxon>Poaceae</taxon>
        <taxon>BOP clade</taxon>
        <taxon>Oryzoideae</taxon>
        <taxon>Oryzeae</taxon>
        <taxon>Oryzinae</taxon>
        <taxon>Oryza</taxon>
    </lineage>
</organism>
<proteinExistence type="predicted"/>
<keyword evidence="2" id="KW-1185">Reference proteome</keyword>
<evidence type="ECO:0000313" key="1">
    <source>
        <dbReference type="EnsemblPlants" id="OB0074G10010.1"/>
    </source>
</evidence>
<protein>
    <submittedName>
        <fullName evidence="1">Uncharacterized protein</fullName>
    </submittedName>
</protein>
<sequence length="61" mass="7283">MQNFKLLKLTNYKRKCTIQYDHHIIDIGFHITPDLRMKTSLNSVLITFPLLFSPNNILMYQ</sequence>
<dbReference type="AlphaFoldDB" id="J3KUR0"/>
<name>J3KUR0_ORYBR</name>
<dbReference type="EnsemblPlants" id="OB0074G10010.1">
    <property type="protein sequence ID" value="OB0074G10010.1"/>
    <property type="gene ID" value="OB0074G10010"/>
</dbReference>
<dbReference type="Proteomes" id="UP000006038">
    <property type="component" value="Unassembled WGS sequence"/>
</dbReference>
<accession>J3KUR0</accession>
<dbReference type="HOGENOM" id="CLU_2926352_0_0_1"/>